<keyword evidence="1" id="KW-1133">Transmembrane helix</keyword>
<feature type="transmembrane region" description="Helical" evidence="1">
    <location>
        <begin position="179"/>
        <end position="199"/>
    </location>
</feature>
<dbReference type="OrthoDB" id="300906at2759"/>
<evidence type="ECO:0000313" key="2">
    <source>
        <dbReference type="EMBL" id="CAD8082297.1"/>
    </source>
</evidence>
<organism evidence="2 3">
    <name type="scientific">Paramecium sonneborni</name>
    <dbReference type="NCBI Taxonomy" id="65129"/>
    <lineage>
        <taxon>Eukaryota</taxon>
        <taxon>Sar</taxon>
        <taxon>Alveolata</taxon>
        <taxon>Ciliophora</taxon>
        <taxon>Intramacronucleata</taxon>
        <taxon>Oligohymenophorea</taxon>
        <taxon>Peniculida</taxon>
        <taxon>Parameciidae</taxon>
        <taxon>Paramecium</taxon>
    </lineage>
</organism>
<keyword evidence="3" id="KW-1185">Reference proteome</keyword>
<dbReference type="EMBL" id="CAJJDN010000043">
    <property type="protein sequence ID" value="CAD8082297.1"/>
    <property type="molecule type" value="Genomic_DNA"/>
</dbReference>
<sequence>MDFKTWIEQKATKTFIIIIVIQMAYLVSIFLADVIVNQQQKKNPNQSYDICDWSIDDYYKWSVLFLFQIGDCYYVFNAIYKSNVLELFAYIIIQLITFMCTFARFFRPSSYFQNPETDNGNKVLAVFDYIYLLYSFCIFVLTIVCYKPFYEVFVYRNIMKVGASLERQKIFRNYSNFSAFMKLYFLISLSTFLTFFFFFDVTYWYLYLIDSFVILFQIASIVIGYMALRDENVQKFWTYIAMIVLVQVYILTKTVYYMIYYYNKKNSINNDDCLTYADNPYGDTYTVIIVIGTTFACLIIMLFDVYYAIQCKIGFGNGLKEALKSSISEQGQELGESSFNSQK</sequence>
<keyword evidence="1" id="KW-0812">Transmembrane</keyword>
<evidence type="ECO:0000313" key="3">
    <source>
        <dbReference type="Proteomes" id="UP000692954"/>
    </source>
</evidence>
<feature type="transmembrane region" description="Helical" evidence="1">
    <location>
        <begin position="87"/>
        <end position="106"/>
    </location>
</feature>
<gene>
    <name evidence="2" type="ORF">PSON_ATCC_30995.1.T0430120</name>
</gene>
<dbReference type="Proteomes" id="UP000692954">
    <property type="component" value="Unassembled WGS sequence"/>
</dbReference>
<dbReference type="PANTHER" id="PTHR39299">
    <property type="entry name" value="TRANSMEMBRANE PROTEIN"/>
    <property type="match status" value="1"/>
</dbReference>
<feature type="transmembrane region" description="Helical" evidence="1">
    <location>
        <begin position="15"/>
        <end position="38"/>
    </location>
</feature>
<comment type="caution">
    <text evidence="2">The sequence shown here is derived from an EMBL/GenBank/DDBJ whole genome shotgun (WGS) entry which is preliminary data.</text>
</comment>
<proteinExistence type="predicted"/>
<feature type="transmembrane region" description="Helical" evidence="1">
    <location>
        <begin position="205"/>
        <end position="228"/>
    </location>
</feature>
<feature type="transmembrane region" description="Helical" evidence="1">
    <location>
        <begin position="126"/>
        <end position="146"/>
    </location>
</feature>
<accession>A0A8S1MML8</accession>
<keyword evidence="1" id="KW-0472">Membrane</keyword>
<dbReference type="PANTHER" id="PTHR39299:SF1">
    <property type="entry name" value="TRANSMEMBRANE PROTEIN"/>
    <property type="match status" value="1"/>
</dbReference>
<feature type="transmembrane region" description="Helical" evidence="1">
    <location>
        <begin position="240"/>
        <end position="262"/>
    </location>
</feature>
<name>A0A8S1MML8_9CILI</name>
<protein>
    <recommendedName>
        <fullName evidence="4">Transmembrane protein</fullName>
    </recommendedName>
</protein>
<evidence type="ECO:0008006" key="4">
    <source>
        <dbReference type="Google" id="ProtNLM"/>
    </source>
</evidence>
<evidence type="ECO:0000256" key="1">
    <source>
        <dbReference type="SAM" id="Phobius"/>
    </source>
</evidence>
<reference evidence="2" key="1">
    <citation type="submission" date="2021-01" db="EMBL/GenBank/DDBJ databases">
        <authorList>
            <consortium name="Genoscope - CEA"/>
            <person name="William W."/>
        </authorList>
    </citation>
    <scope>NUCLEOTIDE SEQUENCE</scope>
</reference>
<feature type="transmembrane region" description="Helical" evidence="1">
    <location>
        <begin position="285"/>
        <end position="309"/>
    </location>
</feature>
<dbReference type="AlphaFoldDB" id="A0A8S1MML8"/>